<dbReference type="Proteomes" id="UP000774570">
    <property type="component" value="Unassembled WGS sequence"/>
</dbReference>
<dbReference type="Gene3D" id="3.40.50.1110">
    <property type="entry name" value="SGNH hydrolase"/>
    <property type="match status" value="1"/>
</dbReference>
<dbReference type="InterPro" id="IPR036514">
    <property type="entry name" value="SGNH_hydro_sf"/>
</dbReference>
<accession>A0ABS7G2A7</accession>
<name>A0ABS7G2A7_9ACTN</name>
<evidence type="ECO:0000259" key="2">
    <source>
        <dbReference type="Pfam" id="PF13472"/>
    </source>
</evidence>
<evidence type="ECO:0000313" key="3">
    <source>
        <dbReference type="EMBL" id="MBW8486843.1"/>
    </source>
</evidence>
<dbReference type="SUPFAM" id="SSF52266">
    <property type="entry name" value="SGNH hydrolase"/>
    <property type="match status" value="1"/>
</dbReference>
<keyword evidence="4" id="KW-1185">Reference proteome</keyword>
<feature type="chain" id="PRO_5047448912" evidence="1">
    <location>
        <begin position="31"/>
        <end position="259"/>
    </location>
</feature>
<dbReference type="PANTHER" id="PTHR37981:SF1">
    <property type="entry name" value="SGNH HYDROLASE-TYPE ESTERASE DOMAIN-CONTAINING PROTEIN"/>
    <property type="match status" value="1"/>
</dbReference>
<keyword evidence="3" id="KW-0378">Hydrolase</keyword>
<sequence>MRSLRSAAALALAGLLSLAGVLAGPAPAGAASPEYVALGDSYSSGTGTSPYIDLLCTRSSAAYPVLYAAAHPGTSLKFVACGGATIPDVVSDQLSALSANTTLVTLSIGGNDSGFASTMLSCQYGTTATCTSALDKGRDFFENQLPGQLDSLYAQVRARAPQAKVVIVGYPRLFKSGGLCLGGLSAAKRALLNQAADDMSEVIAGRAAAAGFAFADARTTFAGHEICTTSPWIDSATVHPNATGHRQGYLPVVTAAAGA</sequence>
<evidence type="ECO:0000256" key="1">
    <source>
        <dbReference type="SAM" id="SignalP"/>
    </source>
</evidence>
<evidence type="ECO:0000313" key="4">
    <source>
        <dbReference type="Proteomes" id="UP000774570"/>
    </source>
</evidence>
<reference evidence="3 4" key="1">
    <citation type="submission" date="2021-07" db="EMBL/GenBank/DDBJ databases">
        <title>Actinomadura sp. PM05-2 isolated from lichen.</title>
        <authorList>
            <person name="Somphong A."/>
            <person name="Phongsopitanun W."/>
            <person name="Tanasupawat S."/>
            <person name="Peongsungnone V."/>
        </authorList>
    </citation>
    <scope>NUCLEOTIDE SEQUENCE [LARGE SCALE GENOMIC DNA]</scope>
    <source>
        <strain evidence="3 4">PM05-2</strain>
    </source>
</reference>
<comment type="caution">
    <text evidence="3">The sequence shown here is derived from an EMBL/GenBank/DDBJ whole genome shotgun (WGS) entry which is preliminary data.</text>
</comment>
<gene>
    <name evidence="3" type="ORF">K1Y72_31050</name>
</gene>
<protein>
    <submittedName>
        <fullName evidence="3">SGNH/GDSL hydrolase family protein</fullName>
    </submittedName>
</protein>
<organism evidence="3 4">
    <name type="scientific">Actinomadura parmotrematis</name>
    <dbReference type="NCBI Taxonomy" id="2864039"/>
    <lineage>
        <taxon>Bacteria</taxon>
        <taxon>Bacillati</taxon>
        <taxon>Actinomycetota</taxon>
        <taxon>Actinomycetes</taxon>
        <taxon>Streptosporangiales</taxon>
        <taxon>Thermomonosporaceae</taxon>
        <taxon>Actinomadura</taxon>
    </lineage>
</organism>
<dbReference type="Pfam" id="PF13472">
    <property type="entry name" value="Lipase_GDSL_2"/>
    <property type="match status" value="1"/>
</dbReference>
<proteinExistence type="predicted"/>
<feature type="domain" description="SGNH hydrolase-type esterase" evidence="2">
    <location>
        <begin position="37"/>
        <end position="246"/>
    </location>
</feature>
<keyword evidence="1" id="KW-0732">Signal</keyword>
<dbReference type="CDD" id="cd01823">
    <property type="entry name" value="SEST_like"/>
    <property type="match status" value="1"/>
</dbReference>
<feature type="signal peptide" evidence="1">
    <location>
        <begin position="1"/>
        <end position="30"/>
    </location>
</feature>
<dbReference type="PANTHER" id="PTHR37981">
    <property type="entry name" value="LIPASE 2"/>
    <property type="match status" value="1"/>
</dbReference>
<dbReference type="InterPro" id="IPR013830">
    <property type="entry name" value="SGNH_hydro"/>
</dbReference>
<dbReference type="RefSeq" id="WP_220170082.1">
    <property type="nucleotide sequence ID" value="NZ_JAIBOA010000027.1"/>
</dbReference>
<dbReference type="GO" id="GO:0016787">
    <property type="term" value="F:hydrolase activity"/>
    <property type="evidence" value="ECO:0007669"/>
    <property type="project" value="UniProtKB-KW"/>
</dbReference>
<dbReference type="InterPro" id="IPR037460">
    <property type="entry name" value="SEST-like"/>
</dbReference>
<dbReference type="EMBL" id="JAIBOA010000027">
    <property type="protein sequence ID" value="MBW8486843.1"/>
    <property type="molecule type" value="Genomic_DNA"/>
</dbReference>